<feature type="compositionally biased region" description="Low complexity" evidence="1">
    <location>
        <begin position="199"/>
        <end position="208"/>
    </location>
</feature>
<feature type="region of interest" description="Disordered" evidence="1">
    <location>
        <begin position="267"/>
        <end position="321"/>
    </location>
</feature>
<feature type="compositionally biased region" description="Low complexity" evidence="1">
    <location>
        <begin position="738"/>
        <end position="753"/>
    </location>
</feature>
<feature type="compositionally biased region" description="Low complexity" evidence="1">
    <location>
        <begin position="511"/>
        <end position="524"/>
    </location>
</feature>
<feature type="compositionally biased region" description="Basic residues" evidence="1">
    <location>
        <begin position="473"/>
        <end position="482"/>
    </location>
</feature>
<feature type="region of interest" description="Disordered" evidence="1">
    <location>
        <begin position="812"/>
        <end position="897"/>
    </location>
</feature>
<feature type="compositionally biased region" description="Basic and acidic residues" evidence="1">
    <location>
        <begin position="974"/>
        <end position="983"/>
    </location>
</feature>
<protein>
    <submittedName>
        <fullName evidence="2">Uncharacterized protein</fullName>
    </submittedName>
</protein>
<feature type="region of interest" description="Disordered" evidence="1">
    <location>
        <begin position="646"/>
        <end position="705"/>
    </location>
</feature>
<sequence>MSNVLHPLASRYSLFFTVALFDSSRVCQSRHPTKTVQDMVLEAQERYERLDRKHARHKLRALLRNVLTASARTSDPTGTLFTTHRTTMAEDSTSTEWAGYTPSSSSLNATTAKTTLSSEQWGVDPSLGMRSFPPALITENADVSAISSNSQHDTALAGNYNSTTAETASTTVIPPSSSSMDNCRQQHRPPVSEEAVTHSSSLLSPSRSNKLVRAIKRKAKQLKHNGRTSIATLLSIALTTLFLSMLQRRRHRLTVLARKGVLLVRTPSRQAHGQAPRREMKSCASANAQPTQQQKDPQDQHLRQQSHHRCQVSPLQDHPGRLRLHRRDTLVSSASSSSFSLSSPLSSPTYLPSSPSLHRILPSSFNMIAAATAASPSTAPHPTPTSTKEAYVSAWLQHQNLHDRAAWSDHHSNRPEPNHSNYPLSPVYSHPSYNNSTNGRHRRSLSLMSPSEFGDEIRSSHAETQSNQPHRSQSSRKQKRHSSAPTHSSSSKGHSGGSTIHLASPAAANLASTHTTTPSAATTAKSKKHRRHMSMHEPCSRSPEEQAWDFHYYYQRQQREQQVYLEEQHRIASLRGEVASLALTSNTVSTSGLYRHASHPMDPSYVSSYTTESLESAVARAKSLNRLAAPALLSRETSKALGICRSDTLSTNGKNKTQERDLSSTGYNSRSASPPPLPMSRDRSRTMNFSSWDQSRGAPSTPPISLKHRKTLKEHLTPSFRSLASRFGGGNGGGYSGSGSTSRPSSSPAGSKGDLLSFDNGSSRSATPTLGSNRHSVSGSHLLDFKPLKAGPETAEHLRRCSLEQQRPAWSNSIGAKTHRRGTSFSCSVSPLDGESRSFDRGGCLANRDNVVDDDEEQDDEHEKGTPHGETEVCPESMFCFDGQPSHTHQGNGGNDSMKKQILTLLSIRRKSKSSLKSNSTSTTMMAASPMCLSPLELEAQDLPWDEEDDEDVDEDDEDEGDEETYGHGLSQMDVREHHHGLGKEGQEVTYPFNFMLVPKDQYEFQPLVV</sequence>
<proteinExistence type="predicted"/>
<feature type="compositionally biased region" description="Polar residues" evidence="1">
    <location>
        <begin position="165"/>
        <end position="183"/>
    </location>
</feature>
<feature type="compositionally biased region" description="Polar residues" evidence="1">
    <location>
        <begin position="759"/>
        <end position="779"/>
    </location>
</feature>
<feature type="region of interest" description="Disordered" evidence="1">
    <location>
        <begin position="408"/>
        <end position="540"/>
    </location>
</feature>
<dbReference type="EMBL" id="BQFW01000002">
    <property type="protein sequence ID" value="GJJ68744.1"/>
    <property type="molecule type" value="Genomic_DNA"/>
</dbReference>
<feature type="compositionally biased region" description="Polar residues" evidence="1">
    <location>
        <begin position="663"/>
        <end position="672"/>
    </location>
</feature>
<feature type="compositionally biased region" description="Basic and acidic residues" evidence="1">
    <location>
        <begin position="861"/>
        <end position="871"/>
    </location>
</feature>
<keyword evidence="3" id="KW-1185">Reference proteome</keyword>
<feature type="region of interest" description="Disordered" evidence="1">
    <location>
        <begin position="722"/>
        <end position="779"/>
    </location>
</feature>
<organism evidence="2 3">
    <name type="scientific">Entomortierella parvispora</name>
    <dbReference type="NCBI Taxonomy" id="205924"/>
    <lineage>
        <taxon>Eukaryota</taxon>
        <taxon>Fungi</taxon>
        <taxon>Fungi incertae sedis</taxon>
        <taxon>Mucoromycota</taxon>
        <taxon>Mortierellomycotina</taxon>
        <taxon>Mortierellomycetes</taxon>
        <taxon>Mortierellales</taxon>
        <taxon>Mortierellaceae</taxon>
        <taxon>Entomortierella</taxon>
    </lineage>
</organism>
<feature type="region of interest" description="Disordered" evidence="1">
    <location>
        <begin position="77"/>
        <end position="112"/>
    </location>
</feature>
<name>A0A9P3H273_9FUNG</name>
<accession>A0A9P3H273</accession>
<feature type="region of interest" description="Disordered" evidence="1">
    <location>
        <begin position="165"/>
        <end position="208"/>
    </location>
</feature>
<dbReference type="Proteomes" id="UP000827284">
    <property type="component" value="Unassembled WGS sequence"/>
</dbReference>
<feature type="compositionally biased region" description="Basic and acidic residues" evidence="1">
    <location>
        <begin position="408"/>
        <end position="417"/>
    </location>
</feature>
<gene>
    <name evidence="2" type="ORF">EMPS_01090</name>
</gene>
<reference evidence="2" key="1">
    <citation type="submission" date="2021-11" db="EMBL/GenBank/DDBJ databases">
        <authorList>
            <person name="Herlambang A."/>
            <person name="Guo Y."/>
            <person name="Takashima Y."/>
            <person name="Nishizawa T."/>
        </authorList>
    </citation>
    <scope>NUCLEOTIDE SEQUENCE</scope>
    <source>
        <strain evidence="2">E1425</strain>
    </source>
</reference>
<feature type="region of interest" description="Disordered" evidence="1">
    <location>
        <begin position="946"/>
        <end position="983"/>
    </location>
</feature>
<evidence type="ECO:0000313" key="3">
    <source>
        <dbReference type="Proteomes" id="UP000827284"/>
    </source>
</evidence>
<feature type="compositionally biased region" description="Gly residues" evidence="1">
    <location>
        <begin position="727"/>
        <end position="737"/>
    </location>
</feature>
<feature type="compositionally biased region" description="Low complexity" evidence="1">
    <location>
        <begin position="483"/>
        <end position="493"/>
    </location>
</feature>
<dbReference type="OrthoDB" id="2425684at2759"/>
<evidence type="ECO:0000256" key="1">
    <source>
        <dbReference type="SAM" id="MobiDB-lite"/>
    </source>
</evidence>
<reference evidence="2" key="2">
    <citation type="journal article" date="2022" name="Microbiol. Resour. Announc.">
        <title>Whole-Genome Sequence of Entomortierella parvispora E1425, a Mucoromycotan Fungus Associated with Burkholderiaceae-Related Endosymbiotic Bacteria.</title>
        <authorList>
            <person name="Herlambang A."/>
            <person name="Guo Y."/>
            <person name="Takashima Y."/>
            <person name="Narisawa K."/>
            <person name="Ohta H."/>
            <person name="Nishizawa T."/>
        </authorList>
    </citation>
    <scope>NUCLEOTIDE SEQUENCE</scope>
    <source>
        <strain evidence="2">E1425</strain>
    </source>
</reference>
<feature type="compositionally biased region" description="Polar residues" evidence="1">
    <location>
        <begin position="686"/>
        <end position="698"/>
    </location>
</feature>
<evidence type="ECO:0000313" key="2">
    <source>
        <dbReference type="EMBL" id="GJJ68744.1"/>
    </source>
</evidence>
<comment type="caution">
    <text evidence="2">The sequence shown here is derived from an EMBL/GenBank/DDBJ whole genome shotgun (WGS) entry which is preliminary data.</text>
</comment>
<feature type="compositionally biased region" description="Acidic residues" evidence="1">
    <location>
        <begin position="946"/>
        <end position="964"/>
    </location>
</feature>
<dbReference type="AlphaFoldDB" id="A0A9P3H273"/>